<keyword evidence="2" id="KW-1003">Cell membrane</keyword>
<feature type="domain" description="Type II secretion system protein GspF" evidence="7">
    <location>
        <begin position="114"/>
        <end position="237"/>
    </location>
</feature>
<evidence type="ECO:0000313" key="9">
    <source>
        <dbReference type="Proteomes" id="UP000321548"/>
    </source>
</evidence>
<gene>
    <name evidence="8" type="ORF">FHP08_07900</name>
</gene>
<comment type="caution">
    <text evidence="8">The sequence shown here is derived from an EMBL/GenBank/DDBJ whole genome shotgun (WGS) entry which is preliminary data.</text>
</comment>
<dbReference type="PANTHER" id="PTHR35007">
    <property type="entry name" value="INTEGRAL MEMBRANE PROTEIN-RELATED"/>
    <property type="match status" value="1"/>
</dbReference>
<feature type="transmembrane region" description="Helical" evidence="6">
    <location>
        <begin position="46"/>
        <end position="72"/>
    </location>
</feature>
<keyword evidence="9" id="KW-1185">Reference proteome</keyword>
<accession>A0A5C8NY53</accession>
<feature type="transmembrane region" description="Helical" evidence="6">
    <location>
        <begin position="253"/>
        <end position="273"/>
    </location>
</feature>
<evidence type="ECO:0000313" key="8">
    <source>
        <dbReference type="EMBL" id="TXL65992.1"/>
    </source>
</evidence>
<dbReference type="AlphaFoldDB" id="A0A5C8NY53"/>
<keyword evidence="3 6" id="KW-0812">Transmembrane</keyword>
<dbReference type="Gene3D" id="1.20.81.30">
    <property type="entry name" value="Type II secretion system (T2SS), domain F"/>
    <property type="match status" value="1"/>
</dbReference>
<dbReference type="EMBL" id="VDUY01000003">
    <property type="protein sequence ID" value="TXL65992.1"/>
    <property type="molecule type" value="Genomic_DNA"/>
</dbReference>
<dbReference type="RefSeq" id="WP_147703906.1">
    <property type="nucleotide sequence ID" value="NZ_VDUY01000003.1"/>
</dbReference>
<comment type="subcellular location">
    <subcellularLocation>
        <location evidence="1">Cell membrane</location>
        <topology evidence="1">Multi-pass membrane protein</topology>
    </subcellularLocation>
</comment>
<feature type="transmembrane region" description="Helical" evidence="6">
    <location>
        <begin position="78"/>
        <end position="98"/>
    </location>
</feature>
<dbReference type="OrthoDB" id="597333at2"/>
<dbReference type="PANTHER" id="PTHR35007:SF1">
    <property type="entry name" value="PILUS ASSEMBLY PROTEIN"/>
    <property type="match status" value="1"/>
</dbReference>
<evidence type="ECO:0000256" key="4">
    <source>
        <dbReference type="ARBA" id="ARBA00022989"/>
    </source>
</evidence>
<dbReference type="Pfam" id="PF00482">
    <property type="entry name" value="T2SSF"/>
    <property type="match status" value="1"/>
</dbReference>
<evidence type="ECO:0000256" key="2">
    <source>
        <dbReference type="ARBA" id="ARBA00022475"/>
    </source>
</evidence>
<evidence type="ECO:0000256" key="1">
    <source>
        <dbReference type="ARBA" id="ARBA00004651"/>
    </source>
</evidence>
<dbReference type="InterPro" id="IPR018076">
    <property type="entry name" value="T2SS_GspF_dom"/>
</dbReference>
<feature type="transmembrane region" description="Helical" evidence="6">
    <location>
        <begin position="6"/>
        <end position="25"/>
    </location>
</feature>
<protein>
    <submittedName>
        <fullName evidence="8">Pilus assembly protein</fullName>
    </submittedName>
</protein>
<keyword evidence="4 6" id="KW-1133">Transmembrane helix</keyword>
<evidence type="ECO:0000256" key="3">
    <source>
        <dbReference type="ARBA" id="ARBA00022692"/>
    </source>
</evidence>
<proteinExistence type="predicted"/>
<reference evidence="8 9" key="1">
    <citation type="submission" date="2019-06" db="EMBL/GenBank/DDBJ databases">
        <title>Quisquiliibacterium sp. nov., isolated from a maize field.</title>
        <authorList>
            <person name="Lin S.-Y."/>
            <person name="Tsai C.-F."/>
            <person name="Young C.-C."/>
        </authorList>
    </citation>
    <scope>NUCLEOTIDE SEQUENCE [LARGE SCALE GENOMIC DNA]</scope>
    <source>
        <strain evidence="8 9">CC-CFT501</strain>
    </source>
</reference>
<name>A0A5C8NY53_9BURK</name>
<evidence type="ECO:0000256" key="5">
    <source>
        <dbReference type="ARBA" id="ARBA00023136"/>
    </source>
</evidence>
<dbReference type="Proteomes" id="UP000321548">
    <property type="component" value="Unassembled WGS sequence"/>
</dbReference>
<sequence length="281" mass="29972">MPEHVLVAAFVSAAAGFAALSAFALQMARRHRERFERTVDRSLRGAFLFVDPGSIHRMSMLLSIVITLVAWVLSANPIVAIVAALAAGALPGLAVARIRRQHVEAFRQQIPDLLMLIAGALRAGNGLAQALAGAAAEIAPPARQELALMLREQRLGASLAESLAGLQRRLRVEETALFASALRIGTESGGNVADALESLADATRRKLAIEGKIRALTAQGRLQAWVMAMLPAGIAALLGAFDPEAMRPLLADWRGWVVCMVVALMQVAGFLTIRRLVAIEI</sequence>
<keyword evidence="5 6" id="KW-0472">Membrane</keyword>
<dbReference type="InterPro" id="IPR042094">
    <property type="entry name" value="T2SS_GspF_sf"/>
</dbReference>
<evidence type="ECO:0000259" key="7">
    <source>
        <dbReference type="Pfam" id="PF00482"/>
    </source>
</evidence>
<evidence type="ECO:0000256" key="6">
    <source>
        <dbReference type="SAM" id="Phobius"/>
    </source>
</evidence>
<organism evidence="8 9">
    <name type="scientific">Zeimonas arvi</name>
    <dbReference type="NCBI Taxonomy" id="2498847"/>
    <lineage>
        <taxon>Bacteria</taxon>
        <taxon>Pseudomonadati</taxon>
        <taxon>Pseudomonadota</taxon>
        <taxon>Betaproteobacteria</taxon>
        <taxon>Burkholderiales</taxon>
        <taxon>Burkholderiaceae</taxon>
        <taxon>Zeimonas</taxon>
    </lineage>
</organism>
<feature type="transmembrane region" description="Helical" evidence="6">
    <location>
        <begin position="222"/>
        <end position="241"/>
    </location>
</feature>
<dbReference type="GO" id="GO:0005886">
    <property type="term" value="C:plasma membrane"/>
    <property type="evidence" value="ECO:0007669"/>
    <property type="project" value="UniProtKB-SubCell"/>
</dbReference>